<dbReference type="AlphaFoldDB" id="A0A0D8ICW4"/>
<dbReference type="STRING" id="84022.CACET_c18330"/>
<dbReference type="SUPFAM" id="SSF54523">
    <property type="entry name" value="Pili subunits"/>
    <property type="match status" value="1"/>
</dbReference>
<dbReference type="OrthoDB" id="1955134at2"/>
<evidence type="ECO:0000313" key="3">
    <source>
        <dbReference type="Proteomes" id="UP000035704"/>
    </source>
</evidence>
<dbReference type="Pfam" id="PF07963">
    <property type="entry name" value="N_methyl"/>
    <property type="match status" value="1"/>
</dbReference>
<accession>A0A0D8ICW4</accession>
<dbReference type="InterPro" id="IPR000983">
    <property type="entry name" value="Bac_GSPG_pilin"/>
</dbReference>
<sequence>MLRNQRGFTLIELVITLFLLGILVSVTFPTYNGVYDRFLLQNTANEIKSALYLAQQYSLDESRDYCFELFQDIFRVREQKFGGRVVYRQKIDETIKVLPGYSSDATYNCHGTSSYSKFVLGNKKGEKIYIETMLGTGRARVSKIY</sequence>
<proteinExistence type="predicted"/>
<name>A0A0D8ICW4_9CLOT</name>
<dbReference type="GO" id="GO:0015627">
    <property type="term" value="C:type II protein secretion system complex"/>
    <property type="evidence" value="ECO:0007669"/>
    <property type="project" value="InterPro"/>
</dbReference>
<dbReference type="Proteomes" id="UP000035704">
    <property type="component" value="Chromosome"/>
</dbReference>
<dbReference type="PRINTS" id="PR00813">
    <property type="entry name" value="BCTERIALGSPG"/>
</dbReference>
<dbReference type="GO" id="GO:0015628">
    <property type="term" value="P:protein secretion by the type II secretion system"/>
    <property type="evidence" value="ECO:0007669"/>
    <property type="project" value="InterPro"/>
</dbReference>
<keyword evidence="3" id="KW-1185">Reference proteome</keyword>
<organism evidence="2 3">
    <name type="scientific">Clostridium aceticum</name>
    <dbReference type="NCBI Taxonomy" id="84022"/>
    <lineage>
        <taxon>Bacteria</taxon>
        <taxon>Bacillati</taxon>
        <taxon>Bacillota</taxon>
        <taxon>Clostridia</taxon>
        <taxon>Eubacteriales</taxon>
        <taxon>Clostridiaceae</taxon>
        <taxon>Clostridium</taxon>
    </lineage>
</organism>
<dbReference type="EMBL" id="CP009687">
    <property type="protein sequence ID" value="AKL95281.1"/>
    <property type="molecule type" value="Genomic_DNA"/>
</dbReference>
<dbReference type="RefSeq" id="WP_044823979.1">
    <property type="nucleotide sequence ID" value="NZ_CP009687.1"/>
</dbReference>
<dbReference type="Gene3D" id="3.30.700.10">
    <property type="entry name" value="Glycoprotein, Type 4 Pilin"/>
    <property type="match status" value="1"/>
</dbReference>
<dbReference type="PATRIC" id="fig|84022.5.peg.3290"/>
<gene>
    <name evidence="2" type="ORF">CACET_c18330</name>
</gene>
<evidence type="ECO:0000256" key="1">
    <source>
        <dbReference type="ARBA" id="ARBA00022481"/>
    </source>
</evidence>
<dbReference type="PROSITE" id="PS00409">
    <property type="entry name" value="PROKAR_NTER_METHYL"/>
    <property type="match status" value="1"/>
</dbReference>
<dbReference type="InterPro" id="IPR045584">
    <property type="entry name" value="Pilin-like"/>
</dbReference>
<dbReference type="InterPro" id="IPR012902">
    <property type="entry name" value="N_methyl_site"/>
</dbReference>
<dbReference type="KEGG" id="cace:CACET_c18330"/>
<keyword evidence="1" id="KW-0488">Methylation</keyword>
<evidence type="ECO:0000313" key="2">
    <source>
        <dbReference type="EMBL" id="AKL95281.1"/>
    </source>
</evidence>
<protein>
    <submittedName>
        <fullName evidence="2">Prepilin-type N-terminal cleavage/methylation domain-containing protein</fullName>
    </submittedName>
</protein>
<dbReference type="NCBIfam" id="TIGR02532">
    <property type="entry name" value="IV_pilin_GFxxxE"/>
    <property type="match status" value="1"/>
</dbReference>
<reference evidence="2 3" key="1">
    <citation type="submission" date="2014-10" db="EMBL/GenBank/DDBJ databases">
        <title>Genome sequence of Clostridium aceticum DSM 1496.</title>
        <authorList>
            <person name="Poehlein A."/>
            <person name="Schiel-Bengelsdorf B."/>
            <person name="Gottschalk G."/>
            <person name="Duerre P."/>
            <person name="Daniel R."/>
        </authorList>
    </citation>
    <scope>NUCLEOTIDE SEQUENCE [LARGE SCALE GENOMIC DNA]</scope>
    <source>
        <strain evidence="2 3">DSM 1496</strain>
    </source>
</reference>